<feature type="region of interest" description="Disordered" evidence="2">
    <location>
        <begin position="1"/>
        <end position="30"/>
    </location>
</feature>
<protein>
    <submittedName>
        <fullName evidence="5">Acyl-CoA dehydrogenase family protein</fullName>
    </submittedName>
</protein>
<comment type="caution">
    <text evidence="5">The sequence shown here is derived from an EMBL/GenBank/DDBJ whole genome shotgun (WGS) entry which is preliminary data.</text>
</comment>
<dbReference type="EMBL" id="BAAAYN010000031">
    <property type="protein sequence ID" value="GAA3391262.1"/>
    <property type="molecule type" value="Genomic_DNA"/>
</dbReference>
<proteinExistence type="predicted"/>
<dbReference type="Pfam" id="PF02771">
    <property type="entry name" value="Acyl-CoA_dh_N"/>
    <property type="match status" value="1"/>
</dbReference>
<dbReference type="SUPFAM" id="SSF47203">
    <property type="entry name" value="Acyl-CoA dehydrogenase C-terminal domain-like"/>
    <property type="match status" value="1"/>
</dbReference>
<accession>A0ABP6T3B4</accession>
<dbReference type="Gene3D" id="2.40.110.10">
    <property type="entry name" value="Butyryl-CoA Dehydrogenase, subunit A, domain 2"/>
    <property type="match status" value="1"/>
</dbReference>
<dbReference type="InterPro" id="IPR037069">
    <property type="entry name" value="AcylCoA_DH/ox_N_sf"/>
</dbReference>
<dbReference type="Proteomes" id="UP001501676">
    <property type="component" value="Unassembled WGS sequence"/>
</dbReference>
<evidence type="ECO:0000259" key="3">
    <source>
        <dbReference type="Pfam" id="PF02771"/>
    </source>
</evidence>
<dbReference type="PANTHER" id="PTHR43884">
    <property type="entry name" value="ACYL-COA DEHYDROGENASE"/>
    <property type="match status" value="1"/>
</dbReference>
<dbReference type="InterPro" id="IPR036250">
    <property type="entry name" value="AcylCo_DH-like_C"/>
</dbReference>
<evidence type="ECO:0000256" key="1">
    <source>
        <dbReference type="ARBA" id="ARBA00023002"/>
    </source>
</evidence>
<feature type="compositionally biased region" description="Polar residues" evidence="2">
    <location>
        <begin position="1"/>
        <end position="11"/>
    </location>
</feature>
<evidence type="ECO:0000256" key="2">
    <source>
        <dbReference type="SAM" id="MobiDB-lite"/>
    </source>
</evidence>
<evidence type="ECO:0000313" key="6">
    <source>
        <dbReference type="Proteomes" id="UP001501676"/>
    </source>
</evidence>
<dbReference type="PANTHER" id="PTHR43884:SF12">
    <property type="entry name" value="ISOVALERYL-COA DEHYDROGENASE, MITOCHONDRIAL-RELATED"/>
    <property type="match status" value="1"/>
</dbReference>
<feature type="domain" description="Acyl-CoA dehydrogenase/oxidase N-terminal" evidence="3">
    <location>
        <begin position="36"/>
        <end position="111"/>
    </location>
</feature>
<evidence type="ECO:0000313" key="5">
    <source>
        <dbReference type="EMBL" id="GAA3391262.1"/>
    </source>
</evidence>
<dbReference type="PIRSF" id="PIRSF016578">
    <property type="entry name" value="HsaA"/>
    <property type="match status" value="1"/>
</dbReference>
<name>A0ABP6T3B4_9ACTN</name>
<gene>
    <name evidence="5" type="ORF">GCM10020369_48510</name>
</gene>
<dbReference type="Gene3D" id="1.10.540.10">
    <property type="entry name" value="Acyl-CoA dehydrogenase/oxidase, N-terminal domain"/>
    <property type="match status" value="1"/>
</dbReference>
<keyword evidence="1" id="KW-0560">Oxidoreductase</keyword>
<reference evidence="6" key="1">
    <citation type="journal article" date="2019" name="Int. J. Syst. Evol. Microbiol.">
        <title>The Global Catalogue of Microorganisms (GCM) 10K type strain sequencing project: providing services to taxonomists for standard genome sequencing and annotation.</title>
        <authorList>
            <consortium name="The Broad Institute Genomics Platform"/>
            <consortium name="The Broad Institute Genome Sequencing Center for Infectious Disease"/>
            <person name="Wu L."/>
            <person name="Ma J."/>
        </authorList>
    </citation>
    <scope>NUCLEOTIDE SEQUENCE [LARGE SCALE GENOMIC DNA]</scope>
    <source>
        <strain evidence="6">JCM 9458</strain>
    </source>
</reference>
<dbReference type="Pfam" id="PF08028">
    <property type="entry name" value="Acyl-CoA_dh_2"/>
    <property type="match status" value="1"/>
</dbReference>
<dbReference type="SUPFAM" id="SSF56645">
    <property type="entry name" value="Acyl-CoA dehydrogenase NM domain-like"/>
    <property type="match status" value="1"/>
</dbReference>
<evidence type="ECO:0000259" key="4">
    <source>
        <dbReference type="Pfam" id="PF08028"/>
    </source>
</evidence>
<dbReference type="InterPro" id="IPR013786">
    <property type="entry name" value="AcylCoA_DH/ox_N"/>
</dbReference>
<dbReference type="Gene3D" id="1.20.140.10">
    <property type="entry name" value="Butyryl-CoA Dehydrogenase, subunit A, domain 3"/>
    <property type="match status" value="1"/>
</dbReference>
<sequence>MSDTAAMTDRTTAPPALLPDSSTDAPREADHERWTAVADEVAARLATDVVDRDRVGAAPHAEVELLRSAGLLPLLVPTSSGGHGGSWLTAFDVVSRIARVDTSIGHVLGYHYLHSWRTRLHRRPDVVERLDAGTAANHWLWGGAGNPRDAGLELVPTEGGYRVHGKKFFATGAEVSDRVIASGTVTTSGQKYGFALPTHTDGVVHGGDWDSLGQRMSASGSITFDGAFLAEEDILGPGEQTDPSAPAYPSLSAIGFQVLLALLAVATAEGALSTGAEYTRTKSRPWATSGVSAADDDPLVRARYGELASQVRAARALTDRAGRAWVAAASRGWELTHEERGEVSVELSAAKVVTTQAALDATQGVYELTGARATKTGQGLDRFWRDVRTLTLHDPVSYKAVEVGDHLLKGAHPEPSGYS</sequence>
<feature type="domain" description="Acyl-CoA dehydrogenase C-terminal" evidence="4">
    <location>
        <begin position="260"/>
        <end position="395"/>
    </location>
</feature>
<dbReference type="InterPro" id="IPR009100">
    <property type="entry name" value="AcylCoA_DH/oxidase_NM_dom_sf"/>
</dbReference>
<dbReference type="InterPro" id="IPR013107">
    <property type="entry name" value="Acyl-CoA_DH_C"/>
</dbReference>
<organism evidence="5 6">
    <name type="scientific">Cryptosporangium minutisporangium</name>
    <dbReference type="NCBI Taxonomy" id="113569"/>
    <lineage>
        <taxon>Bacteria</taxon>
        <taxon>Bacillati</taxon>
        <taxon>Actinomycetota</taxon>
        <taxon>Actinomycetes</taxon>
        <taxon>Cryptosporangiales</taxon>
        <taxon>Cryptosporangiaceae</taxon>
        <taxon>Cryptosporangium</taxon>
    </lineage>
</organism>
<keyword evidence="6" id="KW-1185">Reference proteome</keyword>
<dbReference type="InterPro" id="IPR046373">
    <property type="entry name" value="Acyl-CoA_Oxase/DH_mid-dom_sf"/>
</dbReference>